<evidence type="ECO:0000313" key="1">
    <source>
        <dbReference type="EMBL" id="CEK53986.1"/>
    </source>
</evidence>
<dbReference type="EMBL" id="HACG01007121">
    <property type="protein sequence ID" value="CEK53986.1"/>
    <property type="molecule type" value="Transcribed_RNA"/>
</dbReference>
<sequence length="63" mass="7342">DSSLHLDYLPYLREICRLENERHLAKSQRRFHHYLDNIGLGLKESTVASLTSTFHVTDSSLEK</sequence>
<reference evidence="1" key="1">
    <citation type="submission" date="2014-12" db="EMBL/GenBank/DDBJ databases">
        <title>Insight into the proteome of Arion vulgaris.</title>
        <authorList>
            <person name="Aradska J."/>
            <person name="Bulat T."/>
            <person name="Smidak R."/>
            <person name="Sarate P."/>
            <person name="Gangsoo J."/>
            <person name="Sialana F."/>
            <person name="Bilban M."/>
            <person name="Lubec G."/>
        </authorList>
    </citation>
    <scope>NUCLEOTIDE SEQUENCE</scope>
    <source>
        <tissue evidence="1">Skin</tissue>
    </source>
</reference>
<dbReference type="AlphaFoldDB" id="A0A0B6YDY2"/>
<gene>
    <name evidence="1" type="primary">ORF21709</name>
</gene>
<name>A0A0B6YDY2_9EUPU</name>
<organism evidence="1">
    <name type="scientific">Arion vulgaris</name>
    <dbReference type="NCBI Taxonomy" id="1028688"/>
    <lineage>
        <taxon>Eukaryota</taxon>
        <taxon>Metazoa</taxon>
        <taxon>Spiralia</taxon>
        <taxon>Lophotrochozoa</taxon>
        <taxon>Mollusca</taxon>
        <taxon>Gastropoda</taxon>
        <taxon>Heterobranchia</taxon>
        <taxon>Euthyneura</taxon>
        <taxon>Panpulmonata</taxon>
        <taxon>Eupulmonata</taxon>
        <taxon>Stylommatophora</taxon>
        <taxon>Helicina</taxon>
        <taxon>Arionoidea</taxon>
        <taxon>Arionidae</taxon>
        <taxon>Arion</taxon>
    </lineage>
</organism>
<proteinExistence type="predicted"/>
<accession>A0A0B6YDY2</accession>
<protein>
    <submittedName>
        <fullName evidence="1">Uncharacterized protein</fullName>
    </submittedName>
</protein>
<feature type="non-terminal residue" evidence="1">
    <location>
        <position position="1"/>
    </location>
</feature>